<dbReference type="AlphaFoldDB" id="Q5ZDD8"/>
<gene>
    <name evidence="1" type="primary">P0537A05.38</name>
</gene>
<dbReference type="EMBL" id="AP002971">
    <property type="protein sequence ID" value="BAD52624.1"/>
    <property type="molecule type" value="Genomic_DNA"/>
</dbReference>
<evidence type="ECO:0000313" key="1">
    <source>
        <dbReference type="EMBL" id="BAD52624.1"/>
    </source>
</evidence>
<protein>
    <submittedName>
        <fullName evidence="1">Uncharacterized protein</fullName>
    </submittedName>
</protein>
<dbReference type="Proteomes" id="UP000817658">
    <property type="component" value="Chromosome 1"/>
</dbReference>
<reference evidence="1" key="1">
    <citation type="journal article" date="2002" name="Nature">
        <title>The genome sequence and structure of rice chromosome 1.</title>
        <authorList>
            <person name="Sasaki T."/>
            <person name="Matsumoto T."/>
            <person name="Yamamoto K."/>
            <person name="Sakata K."/>
            <person name="Baba T."/>
            <person name="Katayose Y."/>
            <person name="Wu J."/>
            <person name="Niimura Y."/>
            <person name="Cheng Z."/>
            <person name="Nagamura Y."/>
            <person name="Antonio B.A."/>
            <person name="Kanamori H."/>
            <person name="Hosokawa S."/>
            <person name="Masukawa M."/>
            <person name="Arikawa K."/>
            <person name="Chiden Y."/>
            <person name="Hayashi M."/>
            <person name="Okamoto M."/>
            <person name="Ando T."/>
            <person name="Aoki H."/>
            <person name="Arita K."/>
            <person name="Hamada M."/>
            <person name="Harada C."/>
            <person name="Hijishita S."/>
            <person name="Honda M."/>
            <person name="Ichikawa Y."/>
            <person name="Idonuma A."/>
            <person name="Iijima M."/>
            <person name="Ikeda M."/>
            <person name="Ikeno M."/>
            <person name="Itoh S."/>
            <person name="Itoh T."/>
            <person name="Itoh Y."/>
            <person name="Itoh Y."/>
            <person name="Iwabuchi A."/>
            <person name="Kamiya K."/>
            <person name="Karasawa W."/>
            <person name="Katagiri S."/>
            <person name="Kikuta A."/>
            <person name="Kobayashi N."/>
            <person name="Kono I."/>
            <person name="Machita K."/>
            <person name="Maehara T."/>
            <person name="Mizuno H."/>
            <person name="Mizubayashi T."/>
            <person name="Mukai Y."/>
            <person name="Nagasaki H."/>
            <person name="Nakashima M."/>
            <person name="Nakama Y."/>
            <person name="Nakamichi Y."/>
            <person name="Nakamura M."/>
            <person name="Namiki N."/>
            <person name="Negishi M."/>
            <person name="Ohta I."/>
            <person name="Ono N."/>
            <person name="Saji S."/>
            <person name="Sakai K."/>
            <person name="Shibata M."/>
            <person name="Shimokawa T."/>
            <person name="Shomura A."/>
            <person name="Song J."/>
            <person name="Takazaki Y."/>
            <person name="Terasawa K."/>
            <person name="Tsuji K."/>
            <person name="Waki K."/>
            <person name="Yamagata H."/>
            <person name="Yamane H."/>
            <person name="Yoshiki S."/>
            <person name="Yoshihara R."/>
            <person name="Yukawa K."/>
            <person name="Zhong H."/>
            <person name="Iwama H."/>
            <person name="Endo T."/>
            <person name="Ito H."/>
            <person name="Hahn J.H."/>
            <person name="Kim H.I."/>
            <person name="Eun M.Y."/>
            <person name="Yano M."/>
            <person name="Jiang J."/>
            <person name="Gojobori T."/>
        </authorList>
    </citation>
    <scope>NUCLEOTIDE SEQUENCE [LARGE SCALE GENOMIC DNA]</scope>
</reference>
<accession>Q5ZDD8</accession>
<sequence length="72" mass="8139">MTVSCGLAAELEGGRKQQQHARRRVQDDKVDARRWEFDRVSYQMVPVYTSSKEEAETDKGAKVNVVLGVDGR</sequence>
<proteinExistence type="predicted"/>
<organism evidence="1">
    <name type="scientific">Oryza sativa subsp. japonica</name>
    <name type="common">Rice</name>
    <dbReference type="NCBI Taxonomy" id="39947"/>
    <lineage>
        <taxon>Eukaryota</taxon>
        <taxon>Viridiplantae</taxon>
        <taxon>Streptophyta</taxon>
        <taxon>Embryophyta</taxon>
        <taxon>Tracheophyta</taxon>
        <taxon>Spermatophyta</taxon>
        <taxon>Magnoliopsida</taxon>
        <taxon>Liliopsida</taxon>
        <taxon>Poales</taxon>
        <taxon>Poaceae</taxon>
        <taxon>BOP clade</taxon>
        <taxon>Oryzoideae</taxon>
        <taxon>Oryzeae</taxon>
        <taxon>Oryzinae</taxon>
        <taxon>Oryza</taxon>
        <taxon>Oryza sativa</taxon>
    </lineage>
</organism>
<name>Q5ZDD8_ORYSJ</name>